<reference evidence="5" key="1">
    <citation type="journal article" date="2013" name="Genome Res.">
        <title>A second-generation assembly of the Drosophila simulans genome provides new insights into patterns of lineage-specific divergence.</title>
        <authorList>
            <person name="Hu T.T."/>
            <person name="Eisen M.B."/>
            <person name="Thornton K.R."/>
            <person name="Andolfatto P."/>
        </authorList>
    </citation>
    <scope>NUCLEOTIDE SEQUENCE [LARGE SCALE GENOMIC DNA]</scope>
    <source>
        <strain evidence="5">W501</strain>
    </source>
</reference>
<dbReference type="PANTHER" id="PTHR10288">
    <property type="entry name" value="KH DOMAIN CONTAINING RNA BINDING PROTEIN"/>
    <property type="match status" value="1"/>
</dbReference>
<gene>
    <name evidence="5" type="primary">Dsim\GD11524</name>
    <name evidence="5" type="ORF">Dsimw501_GD11524</name>
</gene>
<dbReference type="Gene3D" id="3.30.1370.10">
    <property type="entry name" value="K Homology domain, type 1"/>
    <property type="match status" value="3"/>
</dbReference>
<feature type="region of interest" description="Disordered" evidence="3">
    <location>
        <begin position="317"/>
        <end position="378"/>
    </location>
</feature>
<feature type="domain" description="K Homology" evidence="4">
    <location>
        <begin position="27"/>
        <end position="95"/>
    </location>
</feature>
<reference evidence="5" key="2">
    <citation type="submission" date="2014-06" db="EMBL/GenBank/DDBJ databases">
        <authorList>
            <person name="Hu T."/>
            <person name="Eisen M.B."/>
            <person name="Thornton K.R."/>
            <person name="Andolfatto P."/>
        </authorList>
    </citation>
    <scope>NUCLEOTIDE SEQUENCE</scope>
    <source>
        <strain evidence="5">W501</strain>
    </source>
</reference>
<feature type="region of interest" description="Disordered" evidence="3">
    <location>
        <begin position="404"/>
        <end position="429"/>
    </location>
</feature>
<dbReference type="EMBL" id="CM002911">
    <property type="protein sequence ID" value="KMY95289.1"/>
    <property type="molecule type" value="Genomic_DNA"/>
</dbReference>
<feature type="compositionally biased region" description="Gly residues" evidence="3">
    <location>
        <begin position="317"/>
        <end position="332"/>
    </location>
</feature>
<dbReference type="Bgee" id="FBgn0183265">
    <property type="expression patterns" value="Expressed in embryo and 3 other cell types or tissues"/>
</dbReference>
<dbReference type="AlphaFoldDB" id="A0A0J9RIH0"/>
<evidence type="ECO:0000313" key="5">
    <source>
        <dbReference type="EMBL" id="KMY95289.1"/>
    </source>
</evidence>
<feature type="compositionally biased region" description="Polar residues" evidence="3">
    <location>
        <begin position="336"/>
        <end position="361"/>
    </location>
</feature>
<feature type="domain" description="K Homology" evidence="4">
    <location>
        <begin position="425"/>
        <end position="495"/>
    </location>
</feature>
<feature type="region of interest" description="Disordered" evidence="3">
    <location>
        <begin position="1"/>
        <end position="29"/>
    </location>
</feature>
<evidence type="ECO:0000256" key="1">
    <source>
        <dbReference type="ARBA" id="ARBA00022737"/>
    </source>
</evidence>
<dbReference type="CDD" id="cd22433">
    <property type="entry name" value="KH-I_HNRNPK_rpt2"/>
    <property type="match status" value="1"/>
</dbReference>
<keyword evidence="1" id="KW-0677">Repeat</keyword>
<name>A0A0J9RIH0_DROSI</name>
<feature type="compositionally biased region" description="Gly residues" evidence="3">
    <location>
        <begin position="368"/>
        <end position="378"/>
    </location>
</feature>
<dbReference type="GO" id="GO:0003723">
    <property type="term" value="F:RNA binding"/>
    <property type="evidence" value="ECO:0007669"/>
    <property type="project" value="UniProtKB-UniRule"/>
</dbReference>
<dbReference type="GO" id="GO:0010468">
    <property type="term" value="P:regulation of gene expression"/>
    <property type="evidence" value="ECO:0007669"/>
    <property type="project" value="UniProtKB-ARBA"/>
</dbReference>
<dbReference type="PROSITE" id="PS50084">
    <property type="entry name" value="KH_TYPE_1"/>
    <property type="match status" value="3"/>
</dbReference>
<feature type="compositionally biased region" description="Polar residues" evidence="3">
    <location>
        <begin position="417"/>
        <end position="429"/>
    </location>
</feature>
<dbReference type="InterPro" id="IPR036612">
    <property type="entry name" value="KH_dom_type_1_sf"/>
</dbReference>
<dbReference type="Proteomes" id="UP000035880">
    <property type="component" value="Chromosome 2R"/>
</dbReference>
<evidence type="ECO:0000256" key="2">
    <source>
        <dbReference type="PROSITE-ProRule" id="PRU00117"/>
    </source>
</evidence>
<organism evidence="5">
    <name type="scientific">Drosophila simulans</name>
    <name type="common">Fruit fly</name>
    <dbReference type="NCBI Taxonomy" id="7240"/>
    <lineage>
        <taxon>Eukaryota</taxon>
        <taxon>Metazoa</taxon>
        <taxon>Ecdysozoa</taxon>
        <taxon>Arthropoda</taxon>
        <taxon>Hexapoda</taxon>
        <taxon>Insecta</taxon>
        <taxon>Pterygota</taxon>
        <taxon>Neoptera</taxon>
        <taxon>Endopterygota</taxon>
        <taxon>Diptera</taxon>
        <taxon>Brachycera</taxon>
        <taxon>Muscomorpha</taxon>
        <taxon>Ephydroidea</taxon>
        <taxon>Drosophilidae</taxon>
        <taxon>Drosophila</taxon>
        <taxon>Sophophora</taxon>
    </lineage>
</organism>
<dbReference type="InterPro" id="IPR004088">
    <property type="entry name" value="KH_dom_type_1"/>
</dbReference>
<keyword evidence="2" id="KW-0694">RNA-binding</keyword>
<sequence>MTKRLRMKREMNDEGEGPQDQKRNRRNEETVRILIPSSIAGAVIGKGGQHIQKMRTQYKATVSVDDSQGPERTIQISADIESTLEIITEMLKYFEERDEDFDVRLLIHQSLAGCVIGKGGQKIKEIRDRIGCRFLKVFSNVAPQSTDRVVQTVGKQSQVIEAVREVITLTRDTPIKGAIHNYDPMNFDRVYADEYGGYGTGSGSTRPSQRGNNRNGGGAGGAVGGAAGGNGGGFNAGGARGNAGGRGGADRFGGAAGGAVAGAGMGQRDNPFINPWANGGGGDVDGFGNSAGGAGGFAGNSFGGGAGGPFGGGSFGNNGFGGGPSDFGGNSGNFGQAQGTNSLPSLGSFSQNQGGTSSLPSLGSFGQNPGGPGGLGNGLSGGANGGVGALGGANGAGGFNAVGGANGGPNGSPNAATNVPQGHDPNNSTQVTIPKELAGAIIGKGGGRIRRIRNESSAYITIDEPLPNSNDRIITISGTPKQIQMAQYLLQQRLVSQSE</sequence>
<protein>
    <submittedName>
        <fullName evidence="5">Uncharacterized protein, isoform B</fullName>
    </submittedName>
</protein>
<reference evidence="5" key="3">
    <citation type="submission" date="2015-04" db="EMBL/GenBank/DDBJ databases">
        <authorList>
            <consortium name="FlyBase"/>
        </authorList>
    </citation>
    <scope>NUCLEOTIDE SEQUENCE</scope>
    <source>
        <strain evidence="5">W501</strain>
    </source>
</reference>
<feature type="domain" description="K Homology" evidence="4">
    <location>
        <begin position="99"/>
        <end position="171"/>
    </location>
</feature>
<evidence type="ECO:0000256" key="3">
    <source>
        <dbReference type="SAM" id="MobiDB-lite"/>
    </source>
</evidence>
<feature type="compositionally biased region" description="Basic and acidic residues" evidence="3">
    <location>
        <begin position="19"/>
        <end position="29"/>
    </location>
</feature>
<evidence type="ECO:0000259" key="4">
    <source>
        <dbReference type="SMART" id="SM00322"/>
    </source>
</evidence>
<dbReference type="FunFam" id="3.30.1370.10:FF:000025">
    <property type="entry name" value="Heterogeneous nuclear ribonucleoprotein K, like"/>
    <property type="match status" value="1"/>
</dbReference>
<dbReference type="SMART" id="SM00322">
    <property type="entry name" value="KH"/>
    <property type="match status" value="3"/>
</dbReference>
<accession>A0A0J9RIH0</accession>
<proteinExistence type="predicted"/>
<feature type="region of interest" description="Disordered" evidence="3">
    <location>
        <begin position="198"/>
        <end position="219"/>
    </location>
</feature>
<dbReference type="CDD" id="cd22432">
    <property type="entry name" value="KH-I_HNRNPK_rpt1"/>
    <property type="match status" value="1"/>
</dbReference>
<dbReference type="InterPro" id="IPR004087">
    <property type="entry name" value="KH_dom"/>
</dbReference>
<dbReference type="OrthoDB" id="1937934at2759"/>
<dbReference type="SUPFAM" id="SSF54791">
    <property type="entry name" value="Eukaryotic type KH-domain (KH-domain type I)"/>
    <property type="match status" value="3"/>
</dbReference>
<dbReference type="Pfam" id="PF00013">
    <property type="entry name" value="KH_1"/>
    <property type="match status" value="3"/>
</dbReference>